<accession>A0ABU4FHY7</accession>
<gene>
    <name evidence="5" type="ORF">R5A26_30170</name>
</gene>
<proteinExistence type="predicted"/>
<sequence length="290" mass="32098">MGKNGQHRPEITDVAYRPSLSAPIGMDVVGFTELLARGERRGIDLSAPQRPDFHHLIHVTEGTLRHRVDFTDCAVEAGGWLWVSSGQVHQYVPDDLTTTRGTIVIWQPGFVLADPPFDQSPLLPTGPHARAARLTLRHLTHEYADLASLPLDAHLQTLRMLLSVLLLRLSHVRPDPVSSAPADDTFRRYSAALERDFRTSHQVADYAAALGYSPRTLTRATLAATGTTAKQYLDARILLEAKRLLVHTDATAADVSRALGFGEPTDFAKFFRKREGRTPLEFRAVARGQT</sequence>
<evidence type="ECO:0000259" key="4">
    <source>
        <dbReference type="PROSITE" id="PS01124"/>
    </source>
</evidence>
<name>A0ABU4FHY7_9ACTN</name>
<feature type="domain" description="HTH araC/xylS-type" evidence="4">
    <location>
        <begin position="187"/>
        <end position="285"/>
    </location>
</feature>
<dbReference type="InterPro" id="IPR003313">
    <property type="entry name" value="AraC-bd"/>
</dbReference>
<keyword evidence="2" id="KW-0238">DNA-binding</keyword>
<dbReference type="SMART" id="SM00342">
    <property type="entry name" value="HTH_ARAC"/>
    <property type="match status" value="1"/>
</dbReference>
<dbReference type="Pfam" id="PF02311">
    <property type="entry name" value="AraC_binding"/>
    <property type="match status" value="1"/>
</dbReference>
<dbReference type="InterPro" id="IPR011051">
    <property type="entry name" value="RmlC_Cupin_sf"/>
</dbReference>
<keyword evidence="3" id="KW-0804">Transcription</keyword>
<dbReference type="RefSeq" id="WP_317773872.1">
    <property type="nucleotide sequence ID" value="NZ_JAWMAJ010000121.1"/>
</dbReference>
<evidence type="ECO:0000313" key="6">
    <source>
        <dbReference type="Proteomes" id="UP001187346"/>
    </source>
</evidence>
<dbReference type="SUPFAM" id="SSF51182">
    <property type="entry name" value="RmlC-like cupins"/>
    <property type="match status" value="1"/>
</dbReference>
<keyword evidence="6" id="KW-1185">Reference proteome</keyword>
<evidence type="ECO:0000313" key="5">
    <source>
        <dbReference type="EMBL" id="MDV7220217.1"/>
    </source>
</evidence>
<dbReference type="PANTHER" id="PTHR43280">
    <property type="entry name" value="ARAC-FAMILY TRANSCRIPTIONAL REGULATOR"/>
    <property type="match status" value="1"/>
</dbReference>
<evidence type="ECO:0000256" key="1">
    <source>
        <dbReference type="ARBA" id="ARBA00023015"/>
    </source>
</evidence>
<dbReference type="Proteomes" id="UP001187346">
    <property type="component" value="Unassembled WGS sequence"/>
</dbReference>
<dbReference type="Gene3D" id="1.10.10.60">
    <property type="entry name" value="Homeodomain-like"/>
    <property type="match status" value="1"/>
</dbReference>
<comment type="caution">
    <text evidence="5">The sequence shown here is derived from an EMBL/GenBank/DDBJ whole genome shotgun (WGS) entry which is preliminary data.</text>
</comment>
<dbReference type="InterPro" id="IPR009057">
    <property type="entry name" value="Homeodomain-like_sf"/>
</dbReference>
<reference evidence="5 6" key="1">
    <citation type="submission" date="2023-10" db="EMBL/GenBank/DDBJ databases">
        <title>Characterization of rhizosphere-enriched actinobacteria from wheat plants lab-grown on chernevaya soil.</title>
        <authorList>
            <person name="Tikhonova E.N."/>
            <person name="Konopkin A."/>
            <person name="Kravchenko I.K."/>
        </authorList>
    </citation>
    <scope>NUCLEOTIDE SEQUENCE [LARGE SCALE GENOMIC DNA]</scope>
    <source>
        <strain evidence="5 6">RR29</strain>
    </source>
</reference>
<evidence type="ECO:0000256" key="3">
    <source>
        <dbReference type="ARBA" id="ARBA00023163"/>
    </source>
</evidence>
<protein>
    <submittedName>
        <fullName evidence="5">Helix-turn-helix transcriptional regulator</fullName>
    </submittedName>
</protein>
<evidence type="ECO:0000256" key="2">
    <source>
        <dbReference type="ARBA" id="ARBA00023125"/>
    </source>
</evidence>
<organism evidence="5 6">
    <name type="scientific">Streptomyces prunicolor</name>
    <dbReference type="NCBI Taxonomy" id="67348"/>
    <lineage>
        <taxon>Bacteria</taxon>
        <taxon>Bacillati</taxon>
        <taxon>Actinomycetota</taxon>
        <taxon>Actinomycetes</taxon>
        <taxon>Kitasatosporales</taxon>
        <taxon>Streptomycetaceae</taxon>
        <taxon>Streptomyces</taxon>
    </lineage>
</organism>
<dbReference type="EMBL" id="JAWMAJ010000121">
    <property type="protein sequence ID" value="MDV7220217.1"/>
    <property type="molecule type" value="Genomic_DNA"/>
</dbReference>
<dbReference type="InterPro" id="IPR018060">
    <property type="entry name" value="HTH_AraC"/>
</dbReference>
<dbReference type="PROSITE" id="PS01124">
    <property type="entry name" value="HTH_ARAC_FAMILY_2"/>
    <property type="match status" value="1"/>
</dbReference>
<dbReference type="PANTHER" id="PTHR43280:SF32">
    <property type="entry name" value="TRANSCRIPTIONAL REGULATORY PROTEIN"/>
    <property type="match status" value="1"/>
</dbReference>
<dbReference type="Pfam" id="PF12833">
    <property type="entry name" value="HTH_18"/>
    <property type="match status" value="1"/>
</dbReference>
<dbReference type="SUPFAM" id="SSF46689">
    <property type="entry name" value="Homeodomain-like"/>
    <property type="match status" value="1"/>
</dbReference>
<keyword evidence="1" id="KW-0805">Transcription regulation</keyword>